<dbReference type="InterPro" id="IPR058627">
    <property type="entry name" value="MdtA-like_C"/>
</dbReference>
<dbReference type="SUPFAM" id="SSF111369">
    <property type="entry name" value="HlyD-like secretion proteins"/>
    <property type="match status" value="1"/>
</dbReference>
<dbReference type="Pfam" id="PF25917">
    <property type="entry name" value="BSH_RND"/>
    <property type="match status" value="1"/>
</dbReference>
<evidence type="ECO:0000259" key="6">
    <source>
        <dbReference type="Pfam" id="PF25954"/>
    </source>
</evidence>
<dbReference type="Gene3D" id="1.10.287.470">
    <property type="entry name" value="Helix hairpin bin"/>
    <property type="match status" value="1"/>
</dbReference>
<protein>
    <submittedName>
        <fullName evidence="8">Efflux transporter periplasmic adaptor subunit</fullName>
    </submittedName>
</protein>
<organism evidence="8 9">
    <name type="scientific">Trinickia symbiotica</name>
    <dbReference type="NCBI Taxonomy" id="863227"/>
    <lineage>
        <taxon>Bacteria</taxon>
        <taxon>Pseudomonadati</taxon>
        <taxon>Pseudomonadota</taxon>
        <taxon>Betaproteobacteria</taxon>
        <taxon>Burkholderiales</taxon>
        <taxon>Burkholderiaceae</taxon>
        <taxon>Trinickia</taxon>
    </lineage>
</organism>
<evidence type="ECO:0000256" key="1">
    <source>
        <dbReference type="ARBA" id="ARBA00004196"/>
    </source>
</evidence>
<dbReference type="Gene3D" id="2.40.30.170">
    <property type="match status" value="1"/>
</dbReference>
<dbReference type="FunFam" id="2.40.30.170:FF:000010">
    <property type="entry name" value="Efflux RND transporter periplasmic adaptor subunit"/>
    <property type="match status" value="1"/>
</dbReference>
<gene>
    <name evidence="8" type="ORF">C0Z20_28255</name>
</gene>
<evidence type="ECO:0000313" key="9">
    <source>
        <dbReference type="Proteomes" id="UP000235777"/>
    </source>
</evidence>
<dbReference type="Gene3D" id="2.40.420.20">
    <property type="match status" value="1"/>
</dbReference>
<comment type="subcellular location">
    <subcellularLocation>
        <location evidence="1">Cell envelope</location>
    </subcellularLocation>
</comment>
<dbReference type="Pfam" id="PF25954">
    <property type="entry name" value="Beta-barrel_RND_2"/>
    <property type="match status" value="1"/>
</dbReference>
<proteinExistence type="inferred from homology"/>
<dbReference type="InterPro" id="IPR058792">
    <property type="entry name" value="Beta-barrel_RND_2"/>
</dbReference>
<feature type="domain" description="Multidrug resistance protein MdtA-like barrel-sandwich hybrid" evidence="5">
    <location>
        <begin position="64"/>
        <end position="191"/>
    </location>
</feature>
<evidence type="ECO:0000256" key="2">
    <source>
        <dbReference type="ARBA" id="ARBA00009477"/>
    </source>
</evidence>
<evidence type="ECO:0000259" key="7">
    <source>
        <dbReference type="Pfam" id="PF25967"/>
    </source>
</evidence>
<dbReference type="NCBIfam" id="TIGR01730">
    <property type="entry name" value="RND_mfp"/>
    <property type="match status" value="1"/>
</dbReference>
<dbReference type="EMBL" id="PNYC01000026">
    <property type="protein sequence ID" value="PMS31254.1"/>
    <property type="molecule type" value="Genomic_DNA"/>
</dbReference>
<evidence type="ECO:0000259" key="5">
    <source>
        <dbReference type="Pfam" id="PF25917"/>
    </source>
</evidence>
<feature type="domain" description="Multidrug resistance protein MdtA-like C-terminal permuted SH3" evidence="7">
    <location>
        <begin position="277"/>
        <end position="341"/>
    </location>
</feature>
<comment type="caution">
    <text evidence="8">The sequence shown here is derived from an EMBL/GenBank/DDBJ whole genome shotgun (WGS) entry which is preliminary data.</text>
</comment>
<name>A0A2N7WPD8_9BURK</name>
<dbReference type="Pfam" id="PF25967">
    <property type="entry name" value="RND-MFP_C"/>
    <property type="match status" value="1"/>
</dbReference>
<feature type="region of interest" description="Disordered" evidence="4">
    <location>
        <begin position="348"/>
        <end position="370"/>
    </location>
</feature>
<evidence type="ECO:0000256" key="4">
    <source>
        <dbReference type="SAM" id="MobiDB-lite"/>
    </source>
</evidence>
<reference evidence="8 9" key="1">
    <citation type="submission" date="2018-01" db="EMBL/GenBank/DDBJ databases">
        <title>Whole genome analyses suggest that Burkholderia sensu lato contains two further novel genera in the rhizoxinica-symbiotica group Mycetohabitans gen. nov., and Trinickia gen. nov.: implications for the evolution of diazotrophy and nodulation in the Burkholderiaceae.</title>
        <authorList>
            <person name="Estrada-de los Santos P."/>
            <person name="Palmer M."/>
            <person name="Chavez-Ramirez B."/>
            <person name="Beukes C."/>
            <person name="Steenkamp E.T."/>
            <person name="Hirsch A.M."/>
            <person name="Manyaka P."/>
            <person name="Maluk M."/>
            <person name="Lafos M."/>
            <person name="Crook M."/>
            <person name="Gross E."/>
            <person name="Simon M.F."/>
            <person name="Bueno dos Reis Junior F."/>
            <person name="Poole P.S."/>
            <person name="Venter S.N."/>
            <person name="James E.K."/>
        </authorList>
    </citation>
    <scope>NUCLEOTIDE SEQUENCE [LARGE SCALE GENOMIC DNA]</scope>
    <source>
        <strain evidence="8 9">JPY 581</strain>
    </source>
</reference>
<evidence type="ECO:0000256" key="3">
    <source>
        <dbReference type="ARBA" id="ARBA00022448"/>
    </source>
</evidence>
<dbReference type="GO" id="GO:1990281">
    <property type="term" value="C:efflux pump complex"/>
    <property type="evidence" value="ECO:0007669"/>
    <property type="project" value="TreeGrafter"/>
</dbReference>
<dbReference type="PANTHER" id="PTHR30469">
    <property type="entry name" value="MULTIDRUG RESISTANCE PROTEIN MDTA"/>
    <property type="match status" value="1"/>
</dbReference>
<keyword evidence="3" id="KW-0813">Transport</keyword>
<dbReference type="Gene3D" id="2.40.50.100">
    <property type="match status" value="1"/>
</dbReference>
<sequence length="370" mass="39034">MLIMLGAVLVIVLIIGGTKFVQISRQIAYAKAPQPPAVVTAAPARFTDWQPVVSAVGSMKAFRGVDVTTEIGGIVRSITFKSGEDVSAGEPLVQLNADTDVAQLHSQEATADQAATVLNRDKAQLEANAVSQAQVDADEADWKSKRAAVEQQRALVAKKSITAPFGGRIGITTVNPGQYLNPGDKIATLTTLDPIYIDFNVPQDQKSEIAKGQAVSVSTDAVPGQTFRGMVTAIDTKVDPTTRSLTVEATVPNPNRLLLPGMFARAVVISGSAQHYLTVPQTAVTYNPYGTTMFVAVKKKNAKGLDVLTAQQTFVRAGATRGDQVAILSGLKEGDLVITSGQMKLNNGTSVAIDNSNPPANEASPTPQER</sequence>
<dbReference type="Proteomes" id="UP000235777">
    <property type="component" value="Unassembled WGS sequence"/>
</dbReference>
<dbReference type="RefSeq" id="WP_102607287.1">
    <property type="nucleotide sequence ID" value="NZ_PNYC01000026.1"/>
</dbReference>
<comment type="similarity">
    <text evidence="2">Belongs to the membrane fusion protein (MFP) (TC 8.A.1) family.</text>
</comment>
<accession>A0A2N7WPD8</accession>
<dbReference type="InterPro" id="IPR006143">
    <property type="entry name" value="RND_pump_MFP"/>
</dbReference>
<keyword evidence="9" id="KW-1185">Reference proteome</keyword>
<dbReference type="GO" id="GO:0015562">
    <property type="term" value="F:efflux transmembrane transporter activity"/>
    <property type="evidence" value="ECO:0007669"/>
    <property type="project" value="TreeGrafter"/>
</dbReference>
<dbReference type="PANTHER" id="PTHR30469:SF11">
    <property type="entry name" value="BLL4320 PROTEIN"/>
    <property type="match status" value="1"/>
</dbReference>
<dbReference type="AlphaFoldDB" id="A0A2N7WPD8"/>
<evidence type="ECO:0000313" key="8">
    <source>
        <dbReference type="EMBL" id="PMS31254.1"/>
    </source>
</evidence>
<feature type="domain" description="CusB-like beta-barrel" evidence="6">
    <location>
        <begin position="195"/>
        <end position="268"/>
    </location>
</feature>
<dbReference type="InterPro" id="IPR058625">
    <property type="entry name" value="MdtA-like_BSH"/>
</dbReference>